<dbReference type="CDD" id="cd01347">
    <property type="entry name" value="ligand_gated_channel"/>
    <property type="match status" value="1"/>
</dbReference>
<evidence type="ECO:0000256" key="1">
    <source>
        <dbReference type="ARBA" id="ARBA00004571"/>
    </source>
</evidence>
<accession>W6M5K4</accession>
<dbReference type="InterPro" id="IPR036942">
    <property type="entry name" value="Beta-barrel_TonB_sf"/>
</dbReference>
<evidence type="ECO:0000256" key="10">
    <source>
        <dbReference type="ARBA" id="ARBA00023237"/>
    </source>
</evidence>
<dbReference type="Pfam" id="PF00593">
    <property type="entry name" value="TonB_dep_Rec_b-barrel"/>
    <property type="match status" value="1"/>
</dbReference>
<evidence type="ECO:0000259" key="15">
    <source>
        <dbReference type="Pfam" id="PF07715"/>
    </source>
</evidence>
<dbReference type="GO" id="GO:0009279">
    <property type="term" value="C:cell outer membrane"/>
    <property type="evidence" value="ECO:0007669"/>
    <property type="project" value="UniProtKB-SubCell"/>
</dbReference>
<comment type="similarity">
    <text evidence="2">Belongs to the TonB-dependent receptor family. Hemoglobin/haptoglobin binding protein subfamily.</text>
</comment>
<keyword evidence="4 11" id="KW-1134">Transmembrane beta strand</keyword>
<evidence type="ECO:0000256" key="12">
    <source>
        <dbReference type="RuleBase" id="RU003357"/>
    </source>
</evidence>
<dbReference type="InterPro" id="IPR039426">
    <property type="entry name" value="TonB-dep_rcpt-like"/>
</dbReference>
<dbReference type="InterPro" id="IPR000531">
    <property type="entry name" value="Beta-barrel_TonB"/>
</dbReference>
<evidence type="ECO:0000256" key="6">
    <source>
        <dbReference type="ARBA" id="ARBA00022729"/>
    </source>
</evidence>
<evidence type="ECO:0000256" key="4">
    <source>
        <dbReference type="ARBA" id="ARBA00022452"/>
    </source>
</evidence>
<dbReference type="PANTHER" id="PTHR30069:SF29">
    <property type="entry name" value="HEMOGLOBIN AND HEMOGLOBIN-HAPTOGLOBIN-BINDING PROTEIN 1-RELATED"/>
    <property type="match status" value="1"/>
</dbReference>
<dbReference type="GO" id="GO:0044718">
    <property type="term" value="P:siderophore transmembrane transport"/>
    <property type="evidence" value="ECO:0007669"/>
    <property type="project" value="TreeGrafter"/>
</dbReference>
<feature type="domain" description="TonB-dependent receptor plug" evidence="15">
    <location>
        <begin position="53"/>
        <end position="161"/>
    </location>
</feature>
<keyword evidence="6 13" id="KW-0732">Signal</keyword>
<dbReference type="OrthoDB" id="9764669at2"/>
<dbReference type="RefSeq" id="WP_048673679.1">
    <property type="nucleotide sequence ID" value="NZ_CBTJ020000047.1"/>
</dbReference>
<dbReference type="SUPFAM" id="SSF56935">
    <property type="entry name" value="Porins"/>
    <property type="match status" value="1"/>
</dbReference>
<dbReference type="GO" id="GO:0015344">
    <property type="term" value="F:siderophore uptake transmembrane transporter activity"/>
    <property type="evidence" value="ECO:0007669"/>
    <property type="project" value="TreeGrafter"/>
</dbReference>
<feature type="signal peptide" evidence="13">
    <location>
        <begin position="1"/>
        <end position="21"/>
    </location>
</feature>
<proteinExistence type="inferred from homology"/>
<evidence type="ECO:0000313" key="17">
    <source>
        <dbReference type="Proteomes" id="UP000035760"/>
    </source>
</evidence>
<organism evidence="16 17">
    <name type="scientific">Candidatus Competibacter denitrificans Run_A_D11</name>
    <dbReference type="NCBI Taxonomy" id="1400863"/>
    <lineage>
        <taxon>Bacteria</taxon>
        <taxon>Pseudomonadati</taxon>
        <taxon>Pseudomonadota</taxon>
        <taxon>Gammaproteobacteria</taxon>
        <taxon>Candidatus Competibacteraceae</taxon>
        <taxon>Candidatus Competibacter</taxon>
    </lineage>
</organism>
<evidence type="ECO:0000256" key="13">
    <source>
        <dbReference type="SAM" id="SignalP"/>
    </source>
</evidence>
<gene>
    <name evidence="16" type="ORF">BN873_40011</name>
</gene>
<keyword evidence="3 11" id="KW-0813">Transport</keyword>
<sequence>MIIPVRWFAISLSFSSFYAWSAEEYVFGPTLDQKDQVADVLVSVATGHAQRVETAPAVISVITADQIKALGAHDLFDVLRTVPGFFLGENTIQVEPIISVRGFKSSYNQNVLVLLDGIPQSHYATGDRMAVLGKIPMDLIERIEIMRGPGSALYGADAYSAVIDIITRTKAPQKNQITLGSGSQRTQQARALGGGQWGGFDWVGAIDYQRTDGHRPLIAADTATLLDGLFQTNASLAPGHENTFLGLLGAQLNVTNEHHAFMLRTSLGRDIGMGVGLANALDPFGRVDLTTVEARYTWKTQGDDWKANVVFDQSVYESALKNAHYLPPGALGLSEGVMTESVTQQKTTRLQGTYHYTGVQSHHVTLGAGIESGKTHVPLEKRNFSLSGNQLIPWDSMQVINDPALLTFGARDFSHDLQFVYGQDEWRISPSWTLTAGLRYDHYSDYGHQFNPRLALVGELSPYLTTKLIYGRGFRGPSLVDTQAQQVPSLKGNRTLRPEIVNSLELAFDYRLRPDLLLRLNLFHQKTDDQIQIVTQADQTNFPQNTARQINRGGELEVKWDLTPQTQGSVGYSYQDSVDKTTDTDTGYHPHHLAYMRWQFRQKPWQWTLQARYVGSRDRRVEDAFRTKADTYTLMDAWVQHTLSPNLEVGLEIRNLLDTQANDAGPGTLENFPSDIPLSGRTYYFTITTHF</sequence>
<dbReference type="Proteomes" id="UP000035760">
    <property type="component" value="Unassembled WGS sequence"/>
</dbReference>
<dbReference type="PANTHER" id="PTHR30069">
    <property type="entry name" value="TONB-DEPENDENT OUTER MEMBRANE RECEPTOR"/>
    <property type="match status" value="1"/>
</dbReference>
<feature type="chain" id="PRO_5004880292" evidence="13">
    <location>
        <begin position="22"/>
        <end position="691"/>
    </location>
</feature>
<dbReference type="InterPro" id="IPR037066">
    <property type="entry name" value="Plug_dom_sf"/>
</dbReference>
<evidence type="ECO:0000259" key="14">
    <source>
        <dbReference type="Pfam" id="PF00593"/>
    </source>
</evidence>
<dbReference type="AlphaFoldDB" id="W6M5K4"/>
<dbReference type="PROSITE" id="PS52016">
    <property type="entry name" value="TONB_DEPENDENT_REC_3"/>
    <property type="match status" value="1"/>
</dbReference>
<protein>
    <submittedName>
        <fullName evidence="16">TonB-dependent receptor</fullName>
    </submittedName>
</protein>
<dbReference type="Gene3D" id="2.40.170.20">
    <property type="entry name" value="TonB-dependent receptor, beta-barrel domain"/>
    <property type="match status" value="1"/>
</dbReference>
<dbReference type="EMBL" id="CBTJ020000047">
    <property type="protein sequence ID" value="CDI03151.1"/>
    <property type="molecule type" value="Genomic_DNA"/>
</dbReference>
<dbReference type="InterPro" id="IPR012910">
    <property type="entry name" value="Plug_dom"/>
</dbReference>
<dbReference type="STRING" id="1400863.BN873_40011"/>
<evidence type="ECO:0000256" key="11">
    <source>
        <dbReference type="PROSITE-ProRule" id="PRU01360"/>
    </source>
</evidence>
<feature type="domain" description="TonB-dependent receptor-like beta-barrel" evidence="14">
    <location>
        <begin position="283"/>
        <end position="656"/>
    </location>
</feature>
<evidence type="ECO:0000256" key="9">
    <source>
        <dbReference type="ARBA" id="ARBA00023170"/>
    </source>
</evidence>
<dbReference type="Gene3D" id="2.170.130.10">
    <property type="entry name" value="TonB-dependent receptor, plug domain"/>
    <property type="match status" value="1"/>
</dbReference>
<reference evidence="16" key="2">
    <citation type="submission" date="2014-03" db="EMBL/GenBank/DDBJ databases">
        <title>Candidatus Competibacter-lineage genomes retrieved from metagenomes reveal functional metabolic diversity.</title>
        <authorList>
            <person name="McIlroy S.J."/>
            <person name="Albertsen M."/>
            <person name="Andresen E.K."/>
            <person name="Saunders A.M."/>
            <person name="Kristiansen R."/>
            <person name="Stokholm-Bjerregaard M."/>
            <person name="Nielsen K.L."/>
            <person name="Nielsen P.H."/>
        </authorList>
    </citation>
    <scope>NUCLEOTIDE SEQUENCE</scope>
    <source>
        <strain evidence="16">Run_A_D11</strain>
    </source>
</reference>
<keyword evidence="10 11" id="KW-0998">Cell outer membrane</keyword>
<comment type="caution">
    <text evidence="16">The sequence shown here is derived from an EMBL/GenBank/DDBJ whole genome shotgun (WGS) entry which is preliminary data.</text>
</comment>
<evidence type="ECO:0000256" key="3">
    <source>
        <dbReference type="ARBA" id="ARBA00022448"/>
    </source>
</evidence>
<keyword evidence="8 11" id="KW-0472">Membrane</keyword>
<evidence type="ECO:0000256" key="8">
    <source>
        <dbReference type="ARBA" id="ARBA00023136"/>
    </source>
</evidence>
<keyword evidence="9 16" id="KW-0675">Receptor</keyword>
<evidence type="ECO:0000313" key="16">
    <source>
        <dbReference type="EMBL" id="CDI03151.1"/>
    </source>
</evidence>
<evidence type="ECO:0000256" key="5">
    <source>
        <dbReference type="ARBA" id="ARBA00022692"/>
    </source>
</evidence>
<comment type="subcellular location">
    <subcellularLocation>
        <location evidence="1 11">Cell outer membrane</location>
        <topology evidence="1 11">Multi-pass membrane protein</topology>
    </subcellularLocation>
</comment>
<name>W6M5K4_9GAMM</name>
<keyword evidence="7 12" id="KW-0798">TonB box</keyword>
<evidence type="ECO:0000256" key="2">
    <source>
        <dbReference type="ARBA" id="ARBA00008143"/>
    </source>
</evidence>
<reference evidence="16" key="1">
    <citation type="submission" date="2013-07" db="EMBL/GenBank/DDBJ databases">
        <authorList>
            <person name="McIlroy S."/>
        </authorList>
    </citation>
    <scope>NUCLEOTIDE SEQUENCE [LARGE SCALE GENOMIC DNA]</scope>
    <source>
        <strain evidence="16">Run_A_D11</strain>
    </source>
</reference>
<dbReference type="Pfam" id="PF07715">
    <property type="entry name" value="Plug"/>
    <property type="match status" value="1"/>
</dbReference>
<keyword evidence="5 11" id="KW-0812">Transmembrane</keyword>
<evidence type="ECO:0000256" key="7">
    <source>
        <dbReference type="ARBA" id="ARBA00023077"/>
    </source>
</evidence>
<keyword evidence="17" id="KW-1185">Reference proteome</keyword>